<evidence type="ECO:0000313" key="2">
    <source>
        <dbReference type="RefSeq" id="XP_068069908.2"/>
    </source>
</evidence>
<evidence type="ECO:0000313" key="1">
    <source>
        <dbReference type="Proteomes" id="UP000000437"/>
    </source>
</evidence>
<keyword evidence="1" id="KW-1185">Reference proteome</keyword>
<organism evidence="1 2">
    <name type="scientific">Danio rerio</name>
    <name type="common">Zebrafish</name>
    <name type="synonym">Brachydanio rerio</name>
    <dbReference type="NCBI Taxonomy" id="7955"/>
    <lineage>
        <taxon>Eukaryota</taxon>
        <taxon>Metazoa</taxon>
        <taxon>Chordata</taxon>
        <taxon>Craniata</taxon>
        <taxon>Vertebrata</taxon>
        <taxon>Euteleostomi</taxon>
        <taxon>Actinopterygii</taxon>
        <taxon>Neopterygii</taxon>
        <taxon>Teleostei</taxon>
        <taxon>Ostariophysi</taxon>
        <taxon>Cypriniformes</taxon>
        <taxon>Danionidae</taxon>
        <taxon>Danioninae</taxon>
        <taxon>Danio</taxon>
    </lineage>
</organism>
<dbReference type="AlphaFoldDB" id="A0AB32T222"/>
<sequence>MVFAVLSRLLLGIVLLSDVQSVANEEVDINTLARIQRFFNFNYATGSQYAVAINVPMEQCQSGPSTANFLENDKSEDVKPYIKRDSMEVYQGTELIAAGVHKDAHSEHLLMNPPNDSPLTHLLNNSNNGCVVFYTLNTPCVGKCLNSDVVLSGLRELQNYQGMKAFVYTYIYNKDQNNGNLRNALQKIANRVPLYRCGRNGCIYCGNNVIKACLDSKV</sequence>
<dbReference type="RefSeq" id="XP_068069908.2">
    <property type="nucleotide sequence ID" value="XM_068213807.2"/>
</dbReference>
<accession>A0AB32T222</accession>
<name>A0AB32T222_DANRE</name>
<dbReference type="Pfam" id="PF18744">
    <property type="entry name" value="SNAD1"/>
    <property type="match status" value="1"/>
</dbReference>
<gene>
    <name evidence="2" type="primary">LOC110437921</name>
</gene>
<dbReference type="Proteomes" id="UP000000437">
    <property type="component" value="Chromosome 15"/>
</dbReference>
<reference evidence="2" key="1">
    <citation type="submission" date="2025-08" db="UniProtKB">
        <authorList>
            <consortium name="RefSeq"/>
        </authorList>
    </citation>
    <scope>IDENTIFICATION</scope>
    <source>
        <strain evidence="2">Tuebingen</strain>
        <tissue evidence="2">Fibroblasts and whole tissue</tissue>
    </source>
</reference>
<protein>
    <submittedName>
        <fullName evidence="2">Uncharacterized protein</fullName>
    </submittedName>
</protein>
<dbReference type="InterPro" id="IPR040958">
    <property type="entry name" value="SNAD1"/>
</dbReference>
<proteinExistence type="predicted"/>
<dbReference type="KEGG" id="dre:110437921"/>